<dbReference type="Proteomes" id="UP000696310">
    <property type="component" value="Unassembled WGS sequence"/>
</dbReference>
<reference evidence="1" key="1">
    <citation type="journal article" date="2021" name="bioRxiv">
        <title>Identification of Pectobacterium species isolated from the soft rot of tetecho (Neobuxbaumia tetetzo), a columnar cactus, and associated metagenomics.</title>
        <authorList>
            <person name="Vargas-Peralta D."/>
            <person name="Narvaez-Barragan D.A."/>
            <person name="de Sandozequi A."/>
            <person name="Romero-Gutierrez M.F."/>
            <person name="Segovia L."/>
            <person name="Martinez-Anaya C."/>
            <person name="Alcaraz L.D."/>
            <person name="de la Torre Almaraz R."/>
        </authorList>
    </citation>
    <scope>NUCLEOTIDE SEQUENCE</scope>
    <source>
        <strain evidence="1">A3</strain>
    </source>
</reference>
<evidence type="ECO:0000313" key="2">
    <source>
        <dbReference type="Proteomes" id="UP000696310"/>
    </source>
</evidence>
<comment type="caution">
    <text evidence="1">The sequence shown here is derived from an EMBL/GenBank/DDBJ whole genome shotgun (WGS) entry which is preliminary data.</text>
</comment>
<dbReference type="AlphaFoldDB" id="A0AAW4P6L0"/>
<evidence type="ECO:0008006" key="3">
    <source>
        <dbReference type="Google" id="ProtNLM"/>
    </source>
</evidence>
<proteinExistence type="predicted"/>
<organism evidence="1 2">
    <name type="scientific">Pectobacterium polaris</name>
    <dbReference type="NCBI Taxonomy" id="2042057"/>
    <lineage>
        <taxon>Bacteria</taxon>
        <taxon>Pseudomonadati</taxon>
        <taxon>Pseudomonadota</taxon>
        <taxon>Gammaproteobacteria</taxon>
        <taxon>Enterobacterales</taxon>
        <taxon>Pectobacteriaceae</taxon>
        <taxon>Pectobacterium</taxon>
    </lineage>
</organism>
<protein>
    <recommendedName>
        <fullName evidence="3">MarR family transcriptional regulator</fullName>
    </recommendedName>
</protein>
<reference evidence="1" key="2">
    <citation type="submission" date="2021-01" db="EMBL/GenBank/DDBJ databases">
        <authorList>
            <person name="Vargas Peralta D."/>
        </authorList>
    </citation>
    <scope>NUCLEOTIDE SEQUENCE</scope>
    <source>
        <strain evidence="1">A3</strain>
    </source>
</reference>
<gene>
    <name evidence="1" type="ORF">IM880_20710</name>
</gene>
<dbReference type="RefSeq" id="WP_219681465.1">
    <property type="nucleotide sequence ID" value="NZ_JAESHX010000120.1"/>
</dbReference>
<accession>A0AAW4P6L0</accession>
<sequence length="235" mass="27107">MLFWKKIPSLWIGQKISVFQKFEIAHAIAAIKIYISFCLFCKENDDGIRTVALTYTEICRIASLSRSLVSEGLKILYSEELIRNLSVTPRKKLYTVDVEGVLKDGWAKLPFSGIVSNDRTITAFQSMHNRYYFELIALQLYLYLLYARDNNNEYTLARKATITSKLKCSTAELNKAITYLIHIGLLKTVRQKSVEDYPSEIFHDSFYFYMTSAGKNALTYRKSPIIKVSDEDLPF</sequence>
<evidence type="ECO:0000313" key="1">
    <source>
        <dbReference type="EMBL" id="MBW5894641.1"/>
    </source>
</evidence>
<dbReference type="EMBL" id="JAESHX010000120">
    <property type="protein sequence ID" value="MBW5894641.1"/>
    <property type="molecule type" value="Genomic_DNA"/>
</dbReference>
<name>A0AAW4P6L0_9GAMM</name>